<sequence>MTKICFIRHGETDWNIAGKLQGRTDIPLNESGILQAQACGECLTPNEWDLIITSPLLRAKETGQIIQQKLDIPLYEMASFIEVAFGDAEGLTQHERALQFPDRNYPNKETESMITDRFLNGMRTVHEDHANQNILIISHGAFIKAIFHYFSNGKISPGITKLINGSFSTLEINNNQTNILDYNIVDHLPTQHPNS</sequence>
<dbReference type="GO" id="GO:0043755">
    <property type="term" value="F:alpha-ribazole phosphatase activity"/>
    <property type="evidence" value="ECO:0007669"/>
    <property type="project" value="UniProtKB-EC"/>
</dbReference>
<evidence type="ECO:0000256" key="2">
    <source>
        <dbReference type="PIRSR" id="PIRSR613078-1"/>
    </source>
</evidence>
<dbReference type="RefSeq" id="WP_096811014.1">
    <property type="nucleotide sequence ID" value="NZ_BMCF01000003.1"/>
</dbReference>
<dbReference type="InterPro" id="IPR013078">
    <property type="entry name" value="His_Pase_superF_clade-1"/>
</dbReference>
<dbReference type="Proteomes" id="UP000240400">
    <property type="component" value="Unassembled WGS sequence"/>
</dbReference>
<evidence type="ECO:0000313" key="6">
    <source>
        <dbReference type="Proteomes" id="UP000240400"/>
    </source>
</evidence>
<dbReference type="Gene3D" id="3.40.50.1240">
    <property type="entry name" value="Phosphoglycerate mutase-like"/>
    <property type="match status" value="1"/>
</dbReference>
<evidence type="ECO:0000313" key="4">
    <source>
        <dbReference type="EMBL" id="PTK60969.1"/>
    </source>
</evidence>
<dbReference type="GeneID" id="66777967"/>
<dbReference type="GO" id="GO:0045820">
    <property type="term" value="P:negative regulation of glycolytic process"/>
    <property type="evidence" value="ECO:0007669"/>
    <property type="project" value="TreeGrafter"/>
</dbReference>
<dbReference type="PANTHER" id="PTHR46517:SF1">
    <property type="entry name" value="FRUCTOSE-2,6-BISPHOSPHATASE TIGAR"/>
    <property type="match status" value="1"/>
</dbReference>
<reference evidence="4 6" key="1">
    <citation type="journal article" date="2016" name="Front. Microbiol.">
        <title>Comprehensive Phylogenetic Analysis of Bovine Non-aureus Staphylococci Species Based on Whole-Genome Sequencing.</title>
        <authorList>
            <person name="Naushad S."/>
            <person name="Barkema H.W."/>
            <person name="Luby C."/>
            <person name="Condas L.A."/>
            <person name="Nobrega D.B."/>
            <person name="Carson D.A."/>
            <person name="De Buck J."/>
        </authorList>
    </citation>
    <scope>NUCLEOTIDE SEQUENCE [LARGE SCALE GENOMIC DNA]</scope>
    <source>
        <strain evidence="4 6">SNUC 4337</strain>
    </source>
</reference>
<proteinExistence type="predicted"/>
<dbReference type="AlphaFoldDB" id="A0A291JN12"/>
<dbReference type="SUPFAM" id="SSF53254">
    <property type="entry name" value="Phosphoglycerate mutase-like"/>
    <property type="match status" value="1"/>
</dbReference>
<dbReference type="SMART" id="SM00855">
    <property type="entry name" value="PGAM"/>
    <property type="match status" value="1"/>
</dbReference>
<dbReference type="Pfam" id="PF00300">
    <property type="entry name" value="His_Phos_1"/>
    <property type="match status" value="1"/>
</dbReference>
<dbReference type="EC" id="3.1.3.73" evidence="5"/>
<dbReference type="GO" id="GO:0016853">
    <property type="term" value="F:isomerase activity"/>
    <property type="evidence" value="ECO:0007669"/>
    <property type="project" value="UniProtKB-KW"/>
</dbReference>
<name>A0A291JN12_9STAP</name>
<evidence type="ECO:0000313" key="7">
    <source>
        <dbReference type="Proteomes" id="UP000254412"/>
    </source>
</evidence>
<dbReference type="InterPro" id="IPR029033">
    <property type="entry name" value="His_PPase_superfam"/>
</dbReference>
<dbReference type="GO" id="GO:0004331">
    <property type="term" value="F:fructose-2,6-bisphosphate 2-phosphatase activity"/>
    <property type="evidence" value="ECO:0007669"/>
    <property type="project" value="TreeGrafter"/>
</dbReference>
<dbReference type="GO" id="GO:0005829">
    <property type="term" value="C:cytosol"/>
    <property type="evidence" value="ECO:0007669"/>
    <property type="project" value="TreeGrafter"/>
</dbReference>
<gene>
    <name evidence="5" type="primary">gpmA_2</name>
    <name evidence="4" type="ORF">BUZ61_00095</name>
    <name evidence="5" type="ORF">NCTC13834_02582</name>
</gene>
<keyword evidence="1 5" id="KW-0378">Hydrolase</keyword>
<dbReference type="EMBL" id="UHDS01000001">
    <property type="protein sequence ID" value="SUM56177.1"/>
    <property type="molecule type" value="Genomic_DNA"/>
</dbReference>
<evidence type="ECO:0000313" key="5">
    <source>
        <dbReference type="EMBL" id="SUM56177.1"/>
    </source>
</evidence>
<feature type="binding site" evidence="3">
    <location>
        <begin position="8"/>
        <end position="15"/>
    </location>
    <ligand>
        <name>substrate</name>
    </ligand>
</feature>
<feature type="active site" description="Tele-phosphohistidine intermediate" evidence="2">
    <location>
        <position position="9"/>
    </location>
</feature>
<dbReference type="KEGG" id="snl:BJD96_12945"/>
<accession>A0A291JN12</accession>
<dbReference type="CDD" id="cd07067">
    <property type="entry name" value="HP_PGM_like"/>
    <property type="match status" value="1"/>
</dbReference>
<feature type="binding site" evidence="3">
    <location>
        <position position="58"/>
    </location>
    <ligand>
        <name>substrate</name>
    </ligand>
</feature>
<dbReference type="PANTHER" id="PTHR46517">
    <property type="entry name" value="FRUCTOSE-2,6-BISPHOSPHATASE TIGAR"/>
    <property type="match status" value="1"/>
</dbReference>
<dbReference type="GO" id="GO:0043456">
    <property type="term" value="P:regulation of pentose-phosphate shunt"/>
    <property type="evidence" value="ECO:0007669"/>
    <property type="project" value="TreeGrafter"/>
</dbReference>
<dbReference type="OrthoDB" id="9782128at2"/>
<dbReference type="Proteomes" id="UP000254412">
    <property type="component" value="Unassembled WGS sequence"/>
</dbReference>
<keyword evidence="5" id="KW-0413">Isomerase</keyword>
<reference evidence="4" key="2">
    <citation type="submission" date="2018-03" db="EMBL/GenBank/DDBJ databases">
        <authorList>
            <person name="Keele B.F."/>
        </authorList>
    </citation>
    <scope>NUCLEOTIDE SEQUENCE</scope>
    <source>
        <strain evidence="4">SNUC 4337</strain>
    </source>
</reference>
<evidence type="ECO:0000256" key="3">
    <source>
        <dbReference type="PIRSR" id="PIRSR613078-2"/>
    </source>
</evidence>
<evidence type="ECO:0000256" key="1">
    <source>
        <dbReference type="ARBA" id="ARBA00022801"/>
    </source>
</evidence>
<organism evidence="5 7">
    <name type="scientific">Staphylococcus nepalensis</name>
    <dbReference type="NCBI Taxonomy" id="214473"/>
    <lineage>
        <taxon>Bacteria</taxon>
        <taxon>Bacillati</taxon>
        <taxon>Bacillota</taxon>
        <taxon>Bacilli</taxon>
        <taxon>Bacillales</taxon>
        <taxon>Staphylococcaceae</taxon>
        <taxon>Staphylococcus</taxon>
    </lineage>
</organism>
<reference evidence="5 7" key="3">
    <citation type="submission" date="2018-06" db="EMBL/GenBank/DDBJ databases">
        <authorList>
            <consortium name="Pathogen Informatics"/>
            <person name="Doyle S."/>
        </authorList>
    </citation>
    <scope>NUCLEOTIDE SEQUENCE [LARGE SCALE GENOMIC DNA]</scope>
    <source>
        <strain evidence="5 7">NCTC13834</strain>
    </source>
</reference>
<dbReference type="InterPro" id="IPR051695">
    <property type="entry name" value="Phosphoglycerate_Mutase"/>
</dbReference>
<protein>
    <submittedName>
        <fullName evidence="4">Histidine phosphatase family protein</fullName>
    </submittedName>
    <submittedName>
        <fullName evidence="5">Phosphoglyceromutase</fullName>
        <ecNumber evidence="5">3.1.3.73</ecNumber>
        <ecNumber evidence="5">5.4.2.-</ecNumber>
    </submittedName>
</protein>
<dbReference type="EMBL" id="PZHR01000001">
    <property type="protein sequence ID" value="PTK60969.1"/>
    <property type="molecule type" value="Genomic_DNA"/>
</dbReference>
<dbReference type="EC" id="5.4.2.-" evidence="5"/>
<feature type="active site" description="Proton donor/acceptor" evidence="2">
    <location>
        <position position="82"/>
    </location>
</feature>